<gene>
    <name evidence="2" type="ORF">XD57_1739</name>
</gene>
<dbReference type="Gene3D" id="3.40.109.10">
    <property type="entry name" value="NADH Oxidase"/>
    <property type="match status" value="1"/>
</dbReference>
<dbReference type="PATRIC" id="fig|93930.3.peg.935"/>
<dbReference type="InterPro" id="IPR029479">
    <property type="entry name" value="Nitroreductase"/>
</dbReference>
<proteinExistence type="predicted"/>
<evidence type="ECO:0000313" key="3">
    <source>
        <dbReference type="Proteomes" id="UP000058636"/>
    </source>
</evidence>
<feature type="domain" description="Nitroreductase" evidence="1">
    <location>
        <begin position="67"/>
        <end position="145"/>
    </location>
</feature>
<organism evidence="2 3">
    <name type="scientific">Thermotoga petrophila</name>
    <dbReference type="NCBI Taxonomy" id="93929"/>
    <lineage>
        <taxon>Bacteria</taxon>
        <taxon>Thermotogati</taxon>
        <taxon>Thermotogota</taxon>
        <taxon>Thermotogae</taxon>
        <taxon>Thermotogales</taxon>
        <taxon>Thermotogaceae</taxon>
        <taxon>Thermotoga</taxon>
    </lineage>
</organism>
<dbReference type="OMA" id="AILCLGH"/>
<evidence type="ECO:0000259" key="1">
    <source>
        <dbReference type="Pfam" id="PF00881"/>
    </source>
</evidence>
<dbReference type="AlphaFoldDB" id="A0A101ENY6"/>
<dbReference type="PANTHER" id="PTHR23026">
    <property type="entry name" value="NADPH NITROREDUCTASE"/>
    <property type="match status" value="1"/>
</dbReference>
<protein>
    <submittedName>
        <fullName evidence="2">Nitroreductase</fullName>
    </submittedName>
</protein>
<dbReference type="EMBL" id="LGFG01000243">
    <property type="protein sequence ID" value="KUK22160.1"/>
    <property type="molecule type" value="Genomic_DNA"/>
</dbReference>
<dbReference type="FunFam" id="3.40.109.10:FF:000012">
    <property type="entry name" value="Nitroreductase family protein"/>
    <property type="match status" value="1"/>
</dbReference>
<dbReference type="InterPro" id="IPR050627">
    <property type="entry name" value="Nitroreductase/BluB"/>
</dbReference>
<dbReference type="InterPro" id="IPR000415">
    <property type="entry name" value="Nitroreductase-like"/>
</dbReference>
<dbReference type="SUPFAM" id="SSF55469">
    <property type="entry name" value="FMN-dependent nitroreductase-like"/>
    <property type="match status" value="1"/>
</dbReference>
<reference evidence="2 3" key="1">
    <citation type="journal article" date="2015" name="MBio">
        <title>Genome-Resolved Metagenomic Analysis Reveals Roles for Candidate Phyla and Other Microbial Community Members in Biogeochemical Transformations in Oil Reservoirs.</title>
        <authorList>
            <person name="Hu P."/>
            <person name="Tom L."/>
            <person name="Singh A."/>
            <person name="Thomas B.C."/>
            <person name="Baker B.J."/>
            <person name="Piceno Y.M."/>
            <person name="Andersen G.L."/>
            <person name="Banfield J.F."/>
        </authorList>
    </citation>
    <scope>NUCLEOTIDE SEQUENCE [LARGE SCALE GENOMIC DNA]</scope>
    <source>
        <strain evidence="2">46_26</strain>
    </source>
</reference>
<sequence length="166" mass="19042">MSIIYRRRSIRKYQKKDVPDELVKEIIRAAMHAPSACNQQPWHFVVIRNEETKKKIAEIHPHAQMSAEAPVVILVCGDPTLEKCKGYWVQDCSAAVENLLLRATELGLGAVWCGVHPREERVKAFRELLGIPEHVVPFAIVPVGYPAEQPAQVDRFKPERIHYEKW</sequence>
<dbReference type="PANTHER" id="PTHR23026:SF123">
    <property type="entry name" value="NAD(P)H NITROREDUCTASE RV3131-RELATED"/>
    <property type="match status" value="1"/>
</dbReference>
<evidence type="ECO:0000313" key="2">
    <source>
        <dbReference type="EMBL" id="KUK22160.1"/>
    </source>
</evidence>
<dbReference type="GO" id="GO:0016491">
    <property type="term" value="F:oxidoreductase activity"/>
    <property type="evidence" value="ECO:0007669"/>
    <property type="project" value="InterPro"/>
</dbReference>
<dbReference type="Pfam" id="PF00881">
    <property type="entry name" value="Nitroreductase"/>
    <property type="match status" value="2"/>
</dbReference>
<dbReference type="Proteomes" id="UP000058636">
    <property type="component" value="Unassembled WGS sequence"/>
</dbReference>
<comment type="caution">
    <text evidence="2">The sequence shown here is derived from an EMBL/GenBank/DDBJ whole genome shotgun (WGS) entry which is preliminary data.</text>
</comment>
<name>A0A101ENY6_9THEM</name>
<dbReference type="CDD" id="cd02150">
    <property type="entry name" value="nitroreductase"/>
    <property type="match status" value="1"/>
</dbReference>
<accession>A0A101ENY6</accession>
<feature type="domain" description="Nitroreductase" evidence="1">
    <location>
        <begin position="4"/>
        <end position="59"/>
    </location>
</feature>